<evidence type="ECO:0000256" key="2">
    <source>
        <dbReference type="ARBA" id="ARBA00023125"/>
    </source>
</evidence>
<keyword evidence="1" id="KW-0805">Transcription regulation</keyword>
<dbReference type="InterPro" id="IPR009057">
    <property type="entry name" value="Homeodomain-like_sf"/>
</dbReference>
<reference evidence="6 7" key="1">
    <citation type="submission" date="2020-08" db="EMBL/GenBank/DDBJ databases">
        <title>Sequencing the genomes of 1000 actinobacteria strains.</title>
        <authorList>
            <person name="Klenk H.-P."/>
        </authorList>
    </citation>
    <scope>NUCLEOTIDE SEQUENCE [LARGE SCALE GENOMIC DNA]</scope>
    <source>
        <strain evidence="6 7">DSM 44551</strain>
    </source>
</reference>
<evidence type="ECO:0000256" key="1">
    <source>
        <dbReference type="ARBA" id="ARBA00023015"/>
    </source>
</evidence>
<dbReference type="PROSITE" id="PS50977">
    <property type="entry name" value="HTH_TETR_2"/>
    <property type="match status" value="1"/>
</dbReference>
<evidence type="ECO:0000313" key="7">
    <source>
        <dbReference type="Proteomes" id="UP000572635"/>
    </source>
</evidence>
<dbReference type="SUPFAM" id="SSF48498">
    <property type="entry name" value="Tetracyclin repressor-like, C-terminal domain"/>
    <property type="match status" value="1"/>
</dbReference>
<dbReference type="AlphaFoldDB" id="A0A7W8QLP7"/>
<keyword evidence="3" id="KW-0804">Transcription</keyword>
<dbReference type="PANTHER" id="PTHR30055">
    <property type="entry name" value="HTH-TYPE TRANSCRIPTIONAL REGULATOR RUTR"/>
    <property type="match status" value="1"/>
</dbReference>
<dbReference type="Proteomes" id="UP000572635">
    <property type="component" value="Unassembled WGS sequence"/>
</dbReference>
<keyword evidence="2 4" id="KW-0238">DNA-binding</keyword>
<dbReference type="Pfam" id="PF00440">
    <property type="entry name" value="TetR_N"/>
    <property type="match status" value="1"/>
</dbReference>
<proteinExistence type="predicted"/>
<dbReference type="InterPro" id="IPR001647">
    <property type="entry name" value="HTH_TetR"/>
</dbReference>
<feature type="DNA-binding region" description="H-T-H motif" evidence="4">
    <location>
        <begin position="29"/>
        <end position="48"/>
    </location>
</feature>
<dbReference type="PRINTS" id="PR00455">
    <property type="entry name" value="HTHTETR"/>
</dbReference>
<name>A0A7W8QLP7_9ACTN</name>
<dbReference type="RefSeq" id="WP_312893631.1">
    <property type="nucleotide sequence ID" value="NZ_BAAAJD010000186.1"/>
</dbReference>
<evidence type="ECO:0000256" key="4">
    <source>
        <dbReference type="PROSITE-ProRule" id="PRU00335"/>
    </source>
</evidence>
<dbReference type="PANTHER" id="PTHR30055:SF238">
    <property type="entry name" value="MYCOFACTOCIN BIOSYNTHESIS TRANSCRIPTIONAL REGULATOR MFTR-RELATED"/>
    <property type="match status" value="1"/>
</dbReference>
<dbReference type="EMBL" id="JACHDB010000001">
    <property type="protein sequence ID" value="MBB5432763.1"/>
    <property type="molecule type" value="Genomic_DNA"/>
</dbReference>
<evidence type="ECO:0000259" key="5">
    <source>
        <dbReference type="PROSITE" id="PS50977"/>
    </source>
</evidence>
<organism evidence="6 7">
    <name type="scientific">Nocardiopsis composta</name>
    <dbReference type="NCBI Taxonomy" id="157465"/>
    <lineage>
        <taxon>Bacteria</taxon>
        <taxon>Bacillati</taxon>
        <taxon>Actinomycetota</taxon>
        <taxon>Actinomycetes</taxon>
        <taxon>Streptosporangiales</taxon>
        <taxon>Nocardiopsidaceae</taxon>
        <taxon>Nocardiopsis</taxon>
    </lineage>
</organism>
<protein>
    <submittedName>
        <fullName evidence="6">AcrR family transcriptional regulator</fullName>
    </submittedName>
</protein>
<dbReference type="InterPro" id="IPR036271">
    <property type="entry name" value="Tet_transcr_reg_TetR-rel_C_sf"/>
</dbReference>
<accession>A0A7W8QLP7</accession>
<dbReference type="SUPFAM" id="SSF46689">
    <property type="entry name" value="Homeodomain-like"/>
    <property type="match status" value="1"/>
</dbReference>
<feature type="domain" description="HTH tetR-type" evidence="5">
    <location>
        <begin position="6"/>
        <end position="66"/>
    </location>
</feature>
<dbReference type="Gene3D" id="1.10.357.10">
    <property type="entry name" value="Tetracycline Repressor, domain 2"/>
    <property type="match status" value="1"/>
</dbReference>
<dbReference type="Gene3D" id="1.10.10.60">
    <property type="entry name" value="Homeodomain-like"/>
    <property type="match status" value="1"/>
</dbReference>
<evidence type="ECO:0000313" key="6">
    <source>
        <dbReference type="EMBL" id="MBB5432763.1"/>
    </source>
</evidence>
<dbReference type="GO" id="GO:0003700">
    <property type="term" value="F:DNA-binding transcription factor activity"/>
    <property type="evidence" value="ECO:0007669"/>
    <property type="project" value="TreeGrafter"/>
</dbReference>
<evidence type="ECO:0000256" key="3">
    <source>
        <dbReference type="ARBA" id="ARBA00023163"/>
    </source>
</evidence>
<dbReference type="GO" id="GO:0000976">
    <property type="term" value="F:transcription cis-regulatory region binding"/>
    <property type="evidence" value="ECO:0007669"/>
    <property type="project" value="TreeGrafter"/>
</dbReference>
<dbReference type="InterPro" id="IPR050109">
    <property type="entry name" value="HTH-type_TetR-like_transc_reg"/>
</dbReference>
<sequence length="196" mass="21603">MSARREATRQRLFEATLELVSESGFEHVTVDRIAEHAGLAKGTVYYNFGGKTELFTAFMEWGVDRFAAMLREGATGAPREALSGVIRAELLFIRDREGLARLLLSEAWRSNQAWEATALRIRRQAIDVLSGLLDALVEAGELRSDLDTGVAGSAMFGMALTAALEWRTLTPDRPLDEVHAAVMRLIDAILAAERPD</sequence>
<keyword evidence="7" id="KW-1185">Reference proteome</keyword>
<gene>
    <name evidence="6" type="ORF">HDA36_002847</name>
</gene>
<comment type="caution">
    <text evidence="6">The sequence shown here is derived from an EMBL/GenBank/DDBJ whole genome shotgun (WGS) entry which is preliminary data.</text>
</comment>